<dbReference type="GO" id="GO:0005507">
    <property type="term" value="F:copper ion binding"/>
    <property type="evidence" value="ECO:0007669"/>
    <property type="project" value="TreeGrafter"/>
</dbReference>
<feature type="domain" description="UVR" evidence="2">
    <location>
        <begin position="145"/>
        <end position="180"/>
    </location>
</feature>
<gene>
    <name evidence="3" type="ORF">IAC96_05260</name>
</gene>
<comment type="caution">
    <text evidence="3">The sequence shown here is derived from an EMBL/GenBank/DDBJ whole genome shotgun (WGS) entry which is preliminary data.</text>
</comment>
<reference evidence="3" key="2">
    <citation type="journal article" date="2021" name="PeerJ">
        <title>Extensive microbial diversity within the chicken gut microbiome revealed by metagenomics and culture.</title>
        <authorList>
            <person name="Gilroy R."/>
            <person name="Ravi A."/>
            <person name="Getino M."/>
            <person name="Pursley I."/>
            <person name="Horton D.L."/>
            <person name="Alikhan N.F."/>
            <person name="Baker D."/>
            <person name="Gharbi K."/>
            <person name="Hall N."/>
            <person name="Watson M."/>
            <person name="Adriaenssens E.M."/>
            <person name="Foster-Nyarko E."/>
            <person name="Jarju S."/>
            <person name="Secka A."/>
            <person name="Antonio M."/>
            <person name="Oren A."/>
            <person name="Chaudhuri R.R."/>
            <person name="La Ragione R."/>
            <person name="Hildebrand F."/>
            <person name="Pallen M.J."/>
        </authorList>
    </citation>
    <scope>NUCLEOTIDE SEQUENCE</scope>
    <source>
        <strain evidence="3">ChiW13-3771</strain>
    </source>
</reference>
<dbReference type="InterPro" id="IPR036876">
    <property type="entry name" value="UVR_dom_sf"/>
</dbReference>
<dbReference type="GO" id="GO:1990170">
    <property type="term" value="P:stress response to cadmium ion"/>
    <property type="evidence" value="ECO:0007669"/>
    <property type="project" value="TreeGrafter"/>
</dbReference>
<dbReference type="AlphaFoldDB" id="A0A9D1EDH3"/>
<evidence type="ECO:0000259" key="2">
    <source>
        <dbReference type="PROSITE" id="PS50151"/>
    </source>
</evidence>
<dbReference type="GO" id="GO:0046870">
    <property type="term" value="F:cadmium ion binding"/>
    <property type="evidence" value="ECO:0007669"/>
    <property type="project" value="TreeGrafter"/>
</dbReference>
<dbReference type="PROSITE" id="PS50151">
    <property type="entry name" value="UVR"/>
    <property type="match status" value="1"/>
</dbReference>
<evidence type="ECO:0000313" key="4">
    <source>
        <dbReference type="Proteomes" id="UP000824201"/>
    </source>
</evidence>
<keyword evidence="1" id="KW-0175">Coiled coil</keyword>
<dbReference type="InterPro" id="IPR001943">
    <property type="entry name" value="UVR_dom"/>
</dbReference>
<feature type="coiled-coil region" evidence="1">
    <location>
        <begin position="134"/>
        <end position="180"/>
    </location>
</feature>
<name>A0A9D1EDH3_9FIRM</name>
<evidence type="ECO:0000256" key="1">
    <source>
        <dbReference type="SAM" id="Coils"/>
    </source>
</evidence>
<sequence>MLCEKCKIREANIILTEVVNGIKTEHNLCSQCASQTQLKPFLDGDFPFAKMLSGILGLQSEAIDEQTEKMNQLVCPTCHTTYGDFIKNSRFGCADCYDTFGLLLDNNMKKLHGNDTHVGKRPKFQPSEKSYEKTVAYEKEREDQQEQLEILQSRLQEAIREEEYESAARYRDEIKLLKERMNADA</sequence>
<reference evidence="3" key="1">
    <citation type="submission" date="2020-10" db="EMBL/GenBank/DDBJ databases">
        <authorList>
            <person name="Gilroy R."/>
        </authorList>
    </citation>
    <scope>NUCLEOTIDE SEQUENCE</scope>
    <source>
        <strain evidence="3">ChiW13-3771</strain>
    </source>
</reference>
<dbReference type="InterPro" id="IPR025542">
    <property type="entry name" value="YacH"/>
</dbReference>
<organism evidence="3 4">
    <name type="scientific">Candidatus Fimimorpha faecalis</name>
    <dbReference type="NCBI Taxonomy" id="2840824"/>
    <lineage>
        <taxon>Bacteria</taxon>
        <taxon>Bacillati</taxon>
        <taxon>Bacillota</taxon>
        <taxon>Clostridia</taxon>
        <taxon>Eubacteriales</taxon>
        <taxon>Candidatus Fimimorpha</taxon>
    </lineage>
</organism>
<dbReference type="Proteomes" id="UP000824201">
    <property type="component" value="Unassembled WGS sequence"/>
</dbReference>
<dbReference type="PANTHER" id="PTHR38430:SF1">
    <property type="entry name" value="PROTEIN-ARGININE KINASE ACTIVATOR PROTEIN"/>
    <property type="match status" value="1"/>
</dbReference>
<dbReference type="GO" id="GO:0050897">
    <property type="term" value="F:cobalt ion binding"/>
    <property type="evidence" value="ECO:0007669"/>
    <property type="project" value="TreeGrafter"/>
</dbReference>
<accession>A0A9D1EDH3</accession>
<dbReference type="EMBL" id="DVHN01000056">
    <property type="protein sequence ID" value="HIR88342.1"/>
    <property type="molecule type" value="Genomic_DNA"/>
</dbReference>
<dbReference type="PANTHER" id="PTHR38430">
    <property type="entry name" value="PROTEIN-ARGININE KINASE ACTIVATOR PROTEIN"/>
    <property type="match status" value="1"/>
</dbReference>
<proteinExistence type="predicted"/>
<dbReference type="SUPFAM" id="SSF46600">
    <property type="entry name" value="C-terminal UvrC-binding domain of UvrB"/>
    <property type="match status" value="1"/>
</dbReference>
<evidence type="ECO:0000313" key="3">
    <source>
        <dbReference type="EMBL" id="HIR88342.1"/>
    </source>
</evidence>
<protein>
    <submittedName>
        <fullName evidence="3">UvrB/UvrC motif-containing protein</fullName>
    </submittedName>
</protein>
<dbReference type="Pfam" id="PF02151">
    <property type="entry name" value="UVR"/>
    <property type="match status" value="1"/>
</dbReference>
<dbReference type="GO" id="GO:1990169">
    <property type="term" value="P:stress response to copper ion"/>
    <property type="evidence" value="ECO:0007669"/>
    <property type="project" value="TreeGrafter"/>
</dbReference>
<dbReference type="PIRSF" id="PIRSF015034">
    <property type="entry name" value="YacH"/>
    <property type="match status" value="1"/>
</dbReference>
<dbReference type="GO" id="GO:0008270">
    <property type="term" value="F:zinc ion binding"/>
    <property type="evidence" value="ECO:0007669"/>
    <property type="project" value="TreeGrafter"/>
</dbReference>